<evidence type="ECO:0000256" key="4">
    <source>
        <dbReference type="ARBA" id="ARBA00008766"/>
    </source>
</evidence>
<dbReference type="InterPro" id="IPR036005">
    <property type="entry name" value="Creatinase/aminopeptidase-like"/>
</dbReference>
<reference evidence="14" key="3">
    <citation type="submission" date="2018-07" db="EMBL/GenBank/DDBJ databases">
        <authorList>
            <person name="Quirk P.G."/>
            <person name="Krulwich T.A."/>
        </authorList>
    </citation>
    <scope>NUCLEOTIDE SEQUENCE</scope>
    <source>
        <strain evidence="14">96224</strain>
    </source>
</reference>
<protein>
    <recommendedName>
        <fullName evidence="5">Xaa-Pro aminopeptidase</fullName>
        <ecNumber evidence="5">3.4.11.9</ecNumber>
    </recommendedName>
    <alternativeName>
        <fullName evidence="11">Aminoacylproline aminopeptidase</fullName>
    </alternativeName>
</protein>
<evidence type="ECO:0000256" key="11">
    <source>
        <dbReference type="ARBA" id="ARBA00030849"/>
    </source>
</evidence>
<dbReference type="SUPFAM" id="SSF55920">
    <property type="entry name" value="Creatinase/aminopeptidase"/>
    <property type="match status" value="1"/>
</dbReference>
<dbReference type="SMART" id="SM01011">
    <property type="entry name" value="AMP_N"/>
    <property type="match status" value="1"/>
</dbReference>
<feature type="domain" description="Aminopeptidase P N-terminal" evidence="12">
    <location>
        <begin position="69"/>
        <end position="203"/>
    </location>
</feature>
<evidence type="ECO:0000313" key="13">
    <source>
        <dbReference type="EMBL" id="EPQ64202.1"/>
    </source>
</evidence>
<name>A0A061HFX7_BLUGR</name>
<dbReference type="GO" id="GO:0050821">
    <property type="term" value="P:protein stabilization"/>
    <property type="evidence" value="ECO:0007669"/>
    <property type="project" value="EnsemblFungi"/>
</dbReference>
<dbReference type="Gene3D" id="3.40.350.10">
    <property type="entry name" value="Creatinase/prolidase N-terminal domain"/>
    <property type="match status" value="1"/>
</dbReference>
<sequence length="492" mass="55525">MKQWSIISHIGRQICPFARINVQARYPPRSLSQSRRLHYSISQRGPQFGQPVYETHPHILNPGEITPGISALEYSTRRAKLAASLPKDGVAILASSNTQYRSGAVFHEFHQDSNFFYLTGFKEPEAVAVIQKIGSFSSYKFSLFLRAKDAEAELWDGARSGEQAALDVFNADESGDIKNLHKLLPSIISEASIIYTDNSRILGCGSTFSRLDSNSNDIYSLIKDYRVKPIRPLMNNLRILKSEAEIRNMRSAGKASGQAFTNAMRLHWTKEKDLRAFLDYEFKINGCDNTAYVPVVAGGQNALVIHYVRNDDVLRSKEVVLVDAGGEYGGYITDITRSWPIKGKFTDSQKDLYEAILDVQRNCISLCRENANMTLDKIHQRAETGLKENLEQLGFDFSRYPLNSLFPHHVSHYIGLDVHDCPGHSRTENLIVGHCLTVEPGIYIPHNDVRWPKHYRGMGIRIEDSISVQYDSPLILTTEAVKEVDDIESLRD</sequence>
<reference evidence="15" key="1">
    <citation type="journal article" date="2013" name="Nat. Genet.">
        <title>The wheat powdery mildew genome shows the unique evolution of an obligate biotroph.</title>
        <authorList>
            <person name="Wicker T."/>
            <person name="Oberhaensli S."/>
            <person name="Parlange F."/>
            <person name="Buchmann J.P."/>
            <person name="Shatalina M."/>
            <person name="Roffler S."/>
            <person name="Ben-David R."/>
            <person name="Dolezel J."/>
            <person name="Simkova H."/>
            <person name="Schulze-Lefert P."/>
            <person name="Spanu P.D."/>
            <person name="Bruggmann R."/>
            <person name="Amselem J."/>
            <person name="Quesneville H."/>
            <person name="Ver Loren van Themaat E."/>
            <person name="Paape T."/>
            <person name="Shimizu K.K."/>
            <person name="Keller B."/>
        </authorList>
    </citation>
    <scope>NUCLEOTIDE SEQUENCE [LARGE SCALE GENOMIC DNA]</scope>
    <source>
        <strain evidence="15">96224</strain>
    </source>
</reference>
<evidence type="ECO:0000256" key="1">
    <source>
        <dbReference type="ARBA" id="ARBA00001424"/>
    </source>
</evidence>
<evidence type="ECO:0000256" key="9">
    <source>
        <dbReference type="ARBA" id="ARBA00023049"/>
    </source>
</evidence>
<keyword evidence="6" id="KW-0031">Aminopeptidase</keyword>
<dbReference type="AlphaFoldDB" id="A0A061HFX7"/>
<evidence type="ECO:0000256" key="10">
    <source>
        <dbReference type="ARBA" id="ARBA00023211"/>
    </source>
</evidence>
<dbReference type="InterPro" id="IPR029149">
    <property type="entry name" value="Creatin/AminoP/Spt16_N"/>
</dbReference>
<evidence type="ECO:0000256" key="2">
    <source>
        <dbReference type="ARBA" id="ARBA00001936"/>
    </source>
</evidence>
<keyword evidence="6" id="KW-0645">Protease</keyword>
<evidence type="ECO:0000256" key="5">
    <source>
        <dbReference type="ARBA" id="ARBA00012574"/>
    </source>
</evidence>
<evidence type="ECO:0000259" key="12">
    <source>
        <dbReference type="SMART" id="SM01011"/>
    </source>
</evidence>
<evidence type="ECO:0000256" key="6">
    <source>
        <dbReference type="ARBA" id="ARBA00022438"/>
    </source>
</evidence>
<comment type="similarity">
    <text evidence="4">Belongs to the peptidase M24B family.</text>
</comment>
<keyword evidence="9" id="KW-0482">Metalloprotease</keyword>
<comment type="catalytic activity">
    <reaction evidence="1">
        <text>Release of any N-terminal amino acid, including proline, that is linked to proline, even from a dipeptide or tripeptide.</text>
        <dbReference type="EC" id="3.4.11.9"/>
    </reaction>
</comment>
<dbReference type="InterPro" id="IPR052433">
    <property type="entry name" value="X-Pro_dipept-like"/>
</dbReference>
<evidence type="ECO:0000256" key="7">
    <source>
        <dbReference type="ARBA" id="ARBA00022723"/>
    </source>
</evidence>
<keyword evidence="8" id="KW-0378">Hydrolase</keyword>
<dbReference type="EMBL" id="KE375078">
    <property type="protein sequence ID" value="EPQ64202.1"/>
    <property type="molecule type" value="Genomic_DNA"/>
</dbReference>
<dbReference type="PANTHER" id="PTHR43226">
    <property type="entry name" value="XAA-PRO AMINOPEPTIDASE 3"/>
    <property type="match status" value="1"/>
</dbReference>
<dbReference type="Proteomes" id="UP000053110">
    <property type="component" value="Unassembled WGS sequence"/>
</dbReference>
<dbReference type="GO" id="GO:0030145">
    <property type="term" value="F:manganese ion binding"/>
    <property type="evidence" value="ECO:0007669"/>
    <property type="project" value="InterPro"/>
</dbReference>
<evidence type="ECO:0000256" key="8">
    <source>
        <dbReference type="ARBA" id="ARBA00022801"/>
    </source>
</evidence>
<dbReference type="GO" id="GO:0070006">
    <property type="term" value="F:metalloaminopeptidase activity"/>
    <property type="evidence" value="ECO:0007669"/>
    <property type="project" value="InterPro"/>
</dbReference>
<reference evidence="13" key="2">
    <citation type="submission" date="2013-01" db="EMBL/GenBank/DDBJ databases">
        <title>The wheat powdery mildew genome reveals unique evolution of an obligate biotroph.</title>
        <authorList>
            <person name="Oberhaensli S."/>
            <person name="Wicker T."/>
            <person name="Keller B."/>
        </authorList>
    </citation>
    <scope>NUCLEOTIDE SEQUENCE</scope>
    <source>
        <strain evidence="13">96224</strain>
    </source>
</reference>
<dbReference type="Pfam" id="PF00557">
    <property type="entry name" value="Peptidase_M24"/>
    <property type="match status" value="1"/>
</dbReference>
<dbReference type="HOGENOM" id="CLU_017266_1_1_1"/>
<dbReference type="GO" id="GO:0016485">
    <property type="term" value="P:protein processing"/>
    <property type="evidence" value="ECO:0007669"/>
    <property type="project" value="EnsemblFungi"/>
</dbReference>
<dbReference type="InterPro" id="IPR007865">
    <property type="entry name" value="Aminopep_P_N"/>
</dbReference>
<dbReference type="Pfam" id="PF05195">
    <property type="entry name" value="AMP_N"/>
    <property type="match status" value="1"/>
</dbReference>
<dbReference type="OrthoDB" id="4215474at2759"/>
<dbReference type="SUPFAM" id="SSF53092">
    <property type="entry name" value="Creatinase/prolidase N-terminal domain"/>
    <property type="match status" value="1"/>
</dbReference>
<keyword evidence="10" id="KW-0464">Manganese</keyword>
<comment type="function">
    <text evidence="3">Catalyzes the removal of a penultimate prolyl residue from the N-termini of peptides.</text>
</comment>
<dbReference type="PANTHER" id="PTHR43226:SF4">
    <property type="entry name" value="XAA-PRO AMINOPEPTIDASE 3"/>
    <property type="match status" value="1"/>
</dbReference>
<keyword evidence="7" id="KW-0479">Metal-binding</keyword>
<gene>
    <name evidence="13" type="ORF">BGT96224_3369</name>
    <name evidence="14" type="ORF">BGT96224V2_LOCUS4145</name>
</gene>
<comment type="cofactor">
    <cofactor evidence="2">
        <name>Mn(2+)</name>
        <dbReference type="ChEBI" id="CHEBI:29035"/>
    </cofactor>
</comment>
<dbReference type="EMBL" id="UIGY01000105">
    <property type="protein sequence ID" value="SUZ10978.1"/>
    <property type="molecule type" value="Genomic_DNA"/>
</dbReference>
<accession>A0A061HFX7</accession>
<dbReference type="GO" id="GO:0005739">
    <property type="term" value="C:mitochondrion"/>
    <property type="evidence" value="ECO:0007669"/>
    <property type="project" value="EnsemblFungi"/>
</dbReference>
<organism evidence="14">
    <name type="scientific">Blumeria graminis f. sp. tritici 96224</name>
    <dbReference type="NCBI Taxonomy" id="1268274"/>
    <lineage>
        <taxon>Eukaryota</taxon>
        <taxon>Fungi</taxon>
        <taxon>Dikarya</taxon>
        <taxon>Ascomycota</taxon>
        <taxon>Pezizomycotina</taxon>
        <taxon>Leotiomycetes</taxon>
        <taxon>Erysiphales</taxon>
        <taxon>Erysiphaceae</taxon>
        <taxon>Blumeria</taxon>
    </lineage>
</organism>
<dbReference type="Gene3D" id="3.90.230.10">
    <property type="entry name" value="Creatinase/methionine aminopeptidase superfamily"/>
    <property type="match status" value="1"/>
</dbReference>
<evidence type="ECO:0000256" key="3">
    <source>
        <dbReference type="ARBA" id="ARBA00002443"/>
    </source>
</evidence>
<evidence type="ECO:0000313" key="15">
    <source>
        <dbReference type="Proteomes" id="UP000053110"/>
    </source>
</evidence>
<dbReference type="EC" id="3.4.11.9" evidence="5"/>
<dbReference type="InterPro" id="IPR000994">
    <property type="entry name" value="Pept_M24"/>
</dbReference>
<evidence type="ECO:0000313" key="14">
    <source>
        <dbReference type="EMBL" id="SUZ10978.1"/>
    </source>
</evidence>
<dbReference type="GO" id="GO:0005634">
    <property type="term" value="C:nucleus"/>
    <property type="evidence" value="ECO:0007669"/>
    <property type="project" value="EnsemblFungi"/>
</dbReference>
<proteinExistence type="inferred from homology"/>